<dbReference type="InterPro" id="IPR011010">
    <property type="entry name" value="DNA_brk_join_enz"/>
</dbReference>
<dbReference type="Gene3D" id="1.10.443.10">
    <property type="entry name" value="Intergrase catalytic core"/>
    <property type="match status" value="1"/>
</dbReference>
<feature type="region of interest" description="Disordered" evidence="2">
    <location>
        <begin position="151"/>
        <end position="182"/>
    </location>
</feature>
<dbReference type="AlphaFoldDB" id="A0A9Q4CA04"/>
<sequence>MLIREAGTAVAKEKELPTDEEIAAIVEQFPAQLKLEAVLCLHHGLRIGEMPALRRESVTIIRENGTAEVHVNATLQRVVNSETRKTEMLRAEGPKTVAGRRTVPIFSMRVDEFIEYMDTRVENSPTAPVITTKRGLTMFDTSFRSTFDTARKKAGGRGNSPLTAVVAGRPRSWPRREPPRLR</sequence>
<evidence type="ECO:0000313" key="4">
    <source>
        <dbReference type="Proteomes" id="UP001070238"/>
    </source>
</evidence>
<evidence type="ECO:0008006" key="5">
    <source>
        <dbReference type="Google" id="ProtNLM"/>
    </source>
</evidence>
<evidence type="ECO:0000256" key="1">
    <source>
        <dbReference type="ARBA" id="ARBA00023172"/>
    </source>
</evidence>
<reference evidence="3" key="1">
    <citation type="submission" date="2022-11" db="EMBL/GenBank/DDBJ databases">
        <title>Corynebacterium sp. isolated from Penguins.</title>
        <authorList>
            <person name="Sedlar K."/>
            <person name="Svec P."/>
        </authorList>
    </citation>
    <scope>NUCLEOTIDE SEQUENCE</scope>
    <source>
        <strain evidence="3">P5875</strain>
    </source>
</reference>
<proteinExistence type="predicted"/>
<dbReference type="EMBL" id="JAPMKX010000001">
    <property type="protein sequence ID" value="MCX7536961.1"/>
    <property type="molecule type" value="Genomic_DNA"/>
</dbReference>
<protein>
    <recommendedName>
        <fullName evidence="5">Tyr recombinase domain-containing protein</fullName>
    </recommendedName>
</protein>
<organism evidence="3 4">
    <name type="scientific">Corynebacterium antarcticum</name>
    <dbReference type="NCBI Taxonomy" id="2800405"/>
    <lineage>
        <taxon>Bacteria</taxon>
        <taxon>Bacillati</taxon>
        <taxon>Actinomycetota</taxon>
        <taxon>Actinomycetes</taxon>
        <taxon>Mycobacteriales</taxon>
        <taxon>Corynebacteriaceae</taxon>
        <taxon>Corynebacterium</taxon>
    </lineage>
</organism>
<gene>
    <name evidence="3" type="ORF">OS123_00145</name>
</gene>
<dbReference type="GO" id="GO:0006310">
    <property type="term" value="P:DNA recombination"/>
    <property type="evidence" value="ECO:0007669"/>
    <property type="project" value="UniProtKB-KW"/>
</dbReference>
<dbReference type="RefSeq" id="WP_267168851.1">
    <property type="nucleotide sequence ID" value="NZ_JAPMKX010000001.1"/>
</dbReference>
<accession>A0A9Q4CA04</accession>
<dbReference type="SUPFAM" id="SSF56349">
    <property type="entry name" value="DNA breaking-rejoining enzymes"/>
    <property type="match status" value="1"/>
</dbReference>
<dbReference type="GO" id="GO:0003677">
    <property type="term" value="F:DNA binding"/>
    <property type="evidence" value="ECO:0007669"/>
    <property type="project" value="InterPro"/>
</dbReference>
<dbReference type="InterPro" id="IPR013762">
    <property type="entry name" value="Integrase-like_cat_sf"/>
</dbReference>
<evidence type="ECO:0000256" key="2">
    <source>
        <dbReference type="SAM" id="MobiDB-lite"/>
    </source>
</evidence>
<evidence type="ECO:0000313" key="3">
    <source>
        <dbReference type="EMBL" id="MCX7536961.1"/>
    </source>
</evidence>
<dbReference type="GO" id="GO:0015074">
    <property type="term" value="P:DNA integration"/>
    <property type="evidence" value="ECO:0007669"/>
    <property type="project" value="InterPro"/>
</dbReference>
<name>A0A9Q4CA04_9CORY</name>
<keyword evidence="1" id="KW-0233">DNA recombination</keyword>
<dbReference type="Proteomes" id="UP001070238">
    <property type="component" value="Unassembled WGS sequence"/>
</dbReference>
<comment type="caution">
    <text evidence="3">The sequence shown here is derived from an EMBL/GenBank/DDBJ whole genome shotgun (WGS) entry which is preliminary data.</text>
</comment>